<dbReference type="Proteomes" id="UP001321473">
    <property type="component" value="Unassembled WGS sequence"/>
</dbReference>
<reference evidence="2 3" key="1">
    <citation type="journal article" date="2023" name="Arcadia Sci">
        <title>De novo assembly of a long-read Amblyomma americanum tick genome.</title>
        <authorList>
            <person name="Chou S."/>
            <person name="Poskanzer K.E."/>
            <person name="Rollins M."/>
            <person name="Thuy-Boun P.S."/>
        </authorList>
    </citation>
    <scope>NUCLEOTIDE SEQUENCE [LARGE SCALE GENOMIC DNA]</scope>
    <source>
        <strain evidence="2">F_SG_1</strain>
        <tissue evidence="2">Salivary glands</tissue>
    </source>
</reference>
<gene>
    <name evidence="2" type="ORF">V5799_007672</name>
</gene>
<comment type="caution">
    <text evidence="2">The sequence shown here is derived from an EMBL/GenBank/DDBJ whole genome shotgun (WGS) entry which is preliminary data.</text>
</comment>
<protein>
    <submittedName>
        <fullName evidence="2">Uncharacterized protein</fullName>
    </submittedName>
</protein>
<evidence type="ECO:0000256" key="1">
    <source>
        <dbReference type="SAM" id="MobiDB-lite"/>
    </source>
</evidence>
<name>A0AAQ4FGQ9_AMBAM</name>
<accession>A0AAQ4FGQ9</accession>
<dbReference type="AlphaFoldDB" id="A0AAQ4FGQ9"/>
<organism evidence="2 3">
    <name type="scientific">Amblyomma americanum</name>
    <name type="common">Lone star tick</name>
    <dbReference type="NCBI Taxonomy" id="6943"/>
    <lineage>
        <taxon>Eukaryota</taxon>
        <taxon>Metazoa</taxon>
        <taxon>Ecdysozoa</taxon>
        <taxon>Arthropoda</taxon>
        <taxon>Chelicerata</taxon>
        <taxon>Arachnida</taxon>
        <taxon>Acari</taxon>
        <taxon>Parasitiformes</taxon>
        <taxon>Ixodida</taxon>
        <taxon>Ixodoidea</taxon>
        <taxon>Ixodidae</taxon>
        <taxon>Amblyomminae</taxon>
        <taxon>Amblyomma</taxon>
    </lineage>
</organism>
<proteinExistence type="predicted"/>
<dbReference type="EMBL" id="JARKHS020003168">
    <property type="protein sequence ID" value="KAK8785965.1"/>
    <property type="molecule type" value="Genomic_DNA"/>
</dbReference>
<keyword evidence="3" id="KW-1185">Reference proteome</keyword>
<sequence length="127" mass="14447">MCRVRDSRHCEQDFVFMAAASTAAPLEAAPYGYRREFSDHHDDVMKFGAASKNALISSKFRGMMIAKKASLQVIGAGRLLDTYRERRRRLSRRNLRMREECAVSHPGSDGTQDLPWRRGHPHQPSSS</sequence>
<feature type="region of interest" description="Disordered" evidence="1">
    <location>
        <begin position="94"/>
        <end position="127"/>
    </location>
</feature>
<evidence type="ECO:0000313" key="2">
    <source>
        <dbReference type="EMBL" id="KAK8785965.1"/>
    </source>
</evidence>
<evidence type="ECO:0000313" key="3">
    <source>
        <dbReference type="Proteomes" id="UP001321473"/>
    </source>
</evidence>